<organism evidence="1 2">
    <name type="scientific">Protopolystoma xenopodis</name>
    <dbReference type="NCBI Taxonomy" id="117903"/>
    <lineage>
        <taxon>Eukaryota</taxon>
        <taxon>Metazoa</taxon>
        <taxon>Spiralia</taxon>
        <taxon>Lophotrochozoa</taxon>
        <taxon>Platyhelminthes</taxon>
        <taxon>Monogenea</taxon>
        <taxon>Polyopisthocotylea</taxon>
        <taxon>Polystomatidea</taxon>
        <taxon>Polystomatidae</taxon>
        <taxon>Protopolystoma</taxon>
    </lineage>
</organism>
<sequence>MCQDDAKMNGTARLFRMRNVKKLILCVCLLGVVLWVNNRLMSSFYFEATIDNDFPIDNRLEINWTKNETSVLLDLRLKDQNHSVGCTAQQAAARMQATRVNLLEDEIFLAQARPSLVASCRGVWQANGLHDSIAKPLLTDAGQALSVYSAYVDRRRRGADARRWRQEKAPTPVARVHLVGSNT</sequence>
<gene>
    <name evidence="1" type="ORF">PXEA_LOCUS23024</name>
</gene>
<dbReference type="EMBL" id="CAAALY010104479">
    <property type="protein sequence ID" value="VEL29584.1"/>
    <property type="molecule type" value="Genomic_DNA"/>
</dbReference>
<name>A0A3S5CKW1_9PLAT</name>
<comment type="caution">
    <text evidence="1">The sequence shown here is derived from an EMBL/GenBank/DDBJ whole genome shotgun (WGS) entry which is preliminary data.</text>
</comment>
<dbReference type="Proteomes" id="UP000784294">
    <property type="component" value="Unassembled WGS sequence"/>
</dbReference>
<evidence type="ECO:0000313" key="2">
    <source>
        <dbReference type="Proteomes" id="UP000784294"/>
    </source>
</evidence>
<proteinExistence type="predicted"/>
<evidence type="ECO:0000313" key="1">
    <source>
        <dbReference type="EMBL" id="VEL29584.1"/>
    </source>
</evidence>
<accession>A0A3S5CKW1</accession>
<reference evidence="1" key="1">
    <citation type="submission" date="2018-11" db="EMBL/GenBank/DDBJ databases">
        <authorList>
            <consortium name="Pathogen Informatics"/>
        </authorList>
    </citation>
    <scope>NUCLEOTIDE SEQUENCE</scope>
</reference>
<keyword evidence="2" id="KW-1185">Reference proteome</keyword>
<protein>
    <submittedName>
        <fullName evidence="1">Uncharacterized protein</fullName>
    </submittedName>
</protein>
<dbReference type="AlphaFoldDB" id="A0A3S5CKW1"/>
<feature type="non-terminal residue" evidence="1">
    <location>
        <position position="183"/>
    </location>
</feature>